<dbReference type="InterPro" id="IPR012677">
    <property type="entry name" value="Nucleotide-bd_a/b_plait_sf"/>
</dbReference>
<reference evidence="4" key="1">
    <citation type="submission" date="2021-02" db="EMBL/GenBank/DDBJ databases">
        <authorList>
            <person name="Dougan E. K."/>
            <person name="Rhodes N."/>
            <person name="Thang M."/>
            <person name="Chan C."/>
        </authorList>
    </citation>
    <scope>NUCLEOTIDE SEQUENCE</scope>
</reference>
<dbReference type="Pfam" id="PF00076">
    <property type="entry name" value="RRM_1"/>
    <property type="match status" value="1"/>
</dbReference>
<evidence type="ECO:0000256" key="1">
    <source>
        <dbReference type="ARBA" id="ARBA00022884"/>
    </source>
</evidence>
<dbReference type="Gene3D" id="3.30.70.330">
    <property type="match status" value="1"/>
</dbReference>
<keyword evidence="1 2" id="KW-0694">RNA-binding</keyword>
<dbReference type="CDD" id="cd00590">
    <property type="entry name" value="RRM_SF"/>
    <property type="match status" value="1"/>
</dbReference>
<dbReference type="AlphaFoldDB" id="A0A813G582"/>
<dbReference type="EMBL" id="CAJNNV010027815">
    <property type="protein sequence ID" value="CAE8621764.1"/>
    <property type="molecule type" value="Genomic_DNA"/>
</dbReference>
<comment type="caution">
    <text evidence="4">The sequence shown here is derived from an EMBL/GenBank/DDBJ whole genome shotgun (WGS) entry which is preliminary data.</text>
</comment>
<evidence type="ECO:0000313" key="5">
    <source>
        <dbReference type="Proteomes" id="UP000654075"/>
    </source>
</evidence>
<dbReference type="PROSITE" id="PS50102">
    <property type="entry name" value="RRM"/>
    <property type="match status" value="1"/>
</dbReference>
<feature type="non-terminal residue" evidence="4">
    <location>
        <position position="1"/>
    </location>
</feature>
<name>A0A813G582_POLGL</name>
<organism evidence="4 5">
    <name type="scientific">Polarella glacialis</name>
    <name type="common">Dinoflagellate</name>
    <dbReference type="NCBI Taxonomy" id="89957"/>
    <lineage>
        <taxon>Eukaryota</taxon>
        <taxon>Sar</taxon>
        <taxon>Alveolata</taxon>
        <taxon>Dinophyceae</taxon>
        <taxon>Suessiales</taxon>
        <taxon>Suessiaceae</taxon>
        <taxon>Polarella</taxon>
    </lineage>
</organism>
<evidence type="ECO:0000313" key="4">
    <source>
        <dbReference type="EMBL" id="CAE8621764.1"/>
    </source>
</evidence>
<evidence type="ECO:0000256" key="2">
    <source>
        <dbReference type="PROSITE-ProRule" id="PRU00176"/>
    </source>
</evidence>
<proteinExistence type="predicted"/>
<dbReference type="InterPro" id="IPR035979">
    <property type="entry name" value="RBD_domain_sf"/>
</dbReference>
<dbReference type="PANTHER" id="PTHR48027">
    <property type="entry name" value="HETEROGENEOUS NUCLEAR RIBONUCLEOPROTEIN 87F-RELATED"/>
    <property type="match status" value="1"/>
</dbReference>
<feature type="domain" description="RRM" evidence="3">
    <location>
        <begin position="107"/>
        <end position="196"/>
    </location>
</feature>
<accession>A0A813G582</accession>
<dbReference type="SUPFAM" id="SSF54928">
    <property type="entry name" value="RNA-binding domain, RBD"/>
    <property type="match status" value="1"/>
</dbReference>
<protein>
    <recommendedName>
        <fullName evidence="3">RRM domain-containing protein</fullName>
    </recommendedName>
</protein>
<gene>
    <name evidence="4" type="ORF">PGLA1383_LOCUS39283</name>
</gene>
<keyword evidence="5" id="KW-1185">Reference proteome</keyword>
<dbReference type="OrthoDB" id="439808at2759"/>
<dbReference type="GO" id="GO:0003723">
    <property type="term" value="F:RNA binding"/>
    <property type="evidence" value="ECO:0007669"/>
    <property type="project" value="UniProtKB-UniRule"/>
</dbReference>
<sequence>ARLLQLQAATAATAKPKAAAKAAAAAPPPAKNAALLQEPDAQSYTAKLVSLMSQLENPAAQPEQLVQSFWAQLFASERARFSAEFPQFLEYLPEAAKAQPPPAAPSSSLRVNGLKPGTTAEDLAKLFGQYGHLLSTSVKRQRPVINSGQLKWPAVTGGGRLGFVQFATSAEAQQALHALNGAMVGGGTIYVEAEPADAAEIKS</sequence>
<dbReference type="Proteomes" id="UP000654075">
    <property type="component" value="Unassembled WGS sequence"/>
</dbReference>
<dbReference type="InterPro" id="IPR000504">
    <property type="entry name" value="RRM_dom"/>
</dbReference>
<dbReference type="SMART" id="SM00360">
    <property type="entry name" value="RRM"/>
    <property type="match status" value="1"/>
</dbReference>
<dbReference type="InterPro" id="IPR052462">
    <property type="entry name" value="SLIRP/GR-RBP-like"/>
</dbReference>
<evidence type="ECO:0000259" key="3">
    <source>
        <dbReference type="PROSITE" id="PS50102"/>
    </source>
</evidence>